<keyword evidence="5 6" id="KW-0472">Membrane</keyword>
<feature type="transmembrane region" description="Helical" evidence="6">
    <location>
        <begin position="374"/>
        <end position="392"/>
    </location>
</feature>
<evidence type="ECO:0000256" key="6">
    <source>
        <dbReference type="SAM" id="Phobius"/>
    </source>
</evidence>
<organism evidence="7 8">
    <name type="scientific">Nonomuraea longicatena</name>
    <dbReference type="NCBI Taxonomy" id="83682"/>
    <lineage>
        <taxon>Bacteria</taxon>
        <taxon>Bacillati</taxon>
        <taxon>Actinomycetota</taxon>
        <taxon>Actinomycetes</taxon>
        <taxon>Streptosporangiales</taxon>
        <taxon>Streptosporangiaceae</taxon>
        <taxon>Nonomuraea</taxon>
    </lineage>
</organism>
<name>A0ABP3Z7Z4_9ACTN</name>
<feature type="transmembrane region" description="Helical" evidence="6">
    <location>
        <begin position="431"/>
        <end position="449"/>
    </location>
</feature>
<feature type="transmembrane region" description="Helical" evidence="6">
    <location>
        <begin position="347"/>
        <end position="368"/>
    </location>
</feature>
<feature type="transmembrane region" description="Helical" evidence="6">
    <location>
        <begin position="158"/>
        <end position="180"/>
    </location>
</feature>
<evidence type="ECO:0000256" key="4">
    <source>
        <dbReference type="ARBA" id="ARBA00022989"/>
    </source>
</evidence>
<feature type="transmembrane region" description="Helical" evidence="6">
    <location>
        <begin position="47"/>
        <end position="68"/>
    </location>
</feature>
<dbReference type="PANTHER" id="PTHR43243">
    <property type="entry name" value="INNER MEMBRANE TRANSPORTER YGJI-RELATED"/>
    <property type="match status" value="1"/>
</dbReference>
<feature type="transmembrane region" description="Helical" evidence="6">
    <location>
        <begin position="134"/>
        <end position="151"/>
    </location>
</feature>
<feature type="transmembrane region" description="Helical" evidence="6">
    <location>
        <begin position="404"/>
        <end position="425"/>
    </location>
</feature>
<evidence type="ECO:0000256" key="1">
    <source>
        <dbReference type="ARBA" id="ARBA00004141"/>
    </source>
</evidence>
<feature type="transmembrane region" description="Helical" evidence="6">
    <location>
        <begin position="89"/>
        <end position="114"/>
    </location>
</feature>
<evidence type="ECO:0000256" key="3">
    <source>
        <dbReference type="ARBA" id="ARBA00022692"/>
    </source>
</evidence>
<feature type="transmembrane region" description="Helical" evidence="6">
    <location>
        <begin position="213"/>
        <end position="236"/>
    </location>
</feature>
<protein>
    <submittedName>
        <fullName evidence="7">Amino acid permease</fullName>
    </submittedName>
</protein>
<gene>
    <name evidence="7" type="ORF">GCM10009560_12020</name>
</gene>
<evidence type="ECO:0000313" key="7">
    <source>
        <dbReference type="EMBL" id="GAA0916670.1"/>
    </source>
</evidence>
<proteinExistence type="predicted"/>
<dbReference type="Pfam" id="PF13520">
    <property type="entry name" value="AA_permease_2"/>
    <property type="match status" value="1"/>
</dbReference>
<keyword evidence="2" id="KW-0813">Transport</keyword>
<evidence type="ECO:0000313" key="8">
    <source>
        <dbReference type="Proteomes" id="UP001501578"/>
    </source>
</evidence>
<keyword evidence="8" id="KW-1185">Reference proteome</keyword>
<comment type="subcellular location">
    <subcellularLocation>
        <location evidence="1">Membrane</location>
        <topology evidence="1">Multi-pass membrane protein</topology>
    </subcellularLocation>
</comment>
<sequence>MRTGARHRLAQLYGPSDLVVLGLGVTIGAGIFSIAGVEAATEAGPGVLISFMIAGIASLLAALCYAELSSTLPNSGSAYTFTYVIFGEVWAWIIGWALILEMLLAAAVLAQAWGLFAARALAGLGAEVTGAAEWFALGILVLLTTVVAIGTRIGLRMLWLMVGAKLLIIGAVITVGAFHVDVANFGDFLVAPRPSPVPPDTVLETVLGHTQQFGWFGVFAAASVIAFAYIGFDVVATAAEETVDAPKAMPKGMIRGLVIVTVLYLGVAIVMIGMVPYQKIDVAAPLSGAFDEVGEHWMVHVIDLGAVIGLTSVLTVLVVGLTRVLFAISRDGLLPPGLARISRRFDAPTLTTVVIGGCAALLSRFAPVLTLQELVVLGALFSYLFVAAGVVVMRRRMPDLDRGFRVPLSPLLPALSVLATLWLMMSLQVRTWAWFGLWMAVGLLAYLWYGRTHSLLAVRPVKQGRGRHRR</sequence>
<evidence type="ECO:0000256" key="5">
    <source>
        <dbReference type="ARBA" id="ARBA00023136"/>
    </source>
</evidence>
<evidence type="ECO:0000256" key="2">
    <source>
        <dbReference type="ARBA" id="ARBA00022448"/>
    </source>
</evidence>
<dbReference type="Gene3D" id="1.20.1740.10">
    <property type="entry name" value="Amino acid/polyamine transporter I"/>
    <property type="match status" value="1"/>
</dbReference>
<feature type="transmembrane region" description="Helical" evidence="6">
    <location>
        <begin position="257"/>
        <end position="277"/>
    </location>
</feature>
<dbReference type="EMBL" id="BAAAHQ010000004">
    <property type="protein sequence ID" value="GAA0916670.1"/>
    <property type="molecule type" value="Genomic_DNA"/>
</dbReference>
<reference evidence="8" key="1">
    <citation type="journal article" date="2019" name="Int. J. Syst. Evol. Microbiol.">
        <title>The Global Catalogue of Microorganisms (GCM) 10K type strain sequencing project: providing services to taxonomists for standard genome sequencing and annotation.</title>
        <authorList>
            <consortium name="The Broad Institute Genomics Platform"/>
            <consortium name="The Broad Institute Genome Sequencing Center for Infectious Disease"/>
            <person name="Wu L."/>
            <person name="Ma J."/>
        </authorList>
    </citation>
    <scope>NUCLEOTIDE SEQUENCE [LARGE SCALE GENOMIC DNA]</scope>
    <source>
        <strain evidence="8">JCM 11136</strain>
    </source>
</reference>
<dbReference type="InterPro" id="IPR002293">
    <property type="entry name" value="AA/rel_permease1"/>
</dbReference>
<accession>A0ABP3Z7Z4</accession>
<dbReference type="PIRSF" id="PIRSF006060">
    <property type="entry name" value="AA_transporter"/>
    <property type="match status" value="1"/>
</dbReference>
<keyword evidence="4 6" id="KW-1133">Transmembrane helix</keyword>
<dbReference type="Proteomes" id="UP001501578">
    <property type="component" value="Unassembled WGS sequence"/>
</dbReference>
<feature type="transmembrane region" description="Helical" evidence="6">
    <location>
        <begin position="297"/>
        <end position="326"/>
    </location>
</feature>
<feature type="transmembrane region" description="Helical" evidence="6">
    <location>
        <begin position="12"/>
        <end position="35"/>
    </location>
</feature>
<comment type="caution">
    <text evidence="7">The sequence shown here is derived from an EMBL/GenBank/DDBJ whole genome shotgun (WGS) entry which is preliminary data.</text>
</comment>
<keyword evidence="3 6" id="KW-0812">Transmembrane</keyword>
<dbReference type="PANTHER" id="PTHR43243:SF4">
    <property type="entry name" value="CATIONIC AMINO ACID TRANSPORTER 4"/>
    <property type="match status" value="1"/>
</dbReference>